<accession>A0A136JAI6</accession>
<dbReference type="InParanoid" id="A0A136JAI6"/>
<feature type="compositionally biased region" description="Low complexity" evidence="1">
    <location>
        <begin position="223"/>
        <end position="236"/>
    </location>
</feature>
<protein>
    <submittedName>
        <fullName evidence="2">Uncharacterized protein</fullName>
    </submittedName>
</protein>
<keyword evidence="3" id="KW-1185">Reference proteome</keyword>
<evidence type="ECO:0000256" key="1">
    <source>
        <dbReference type="SAM" id="MobiDB-lite"/>
    </source>
</evidence>
<dbReference type="EMBL" id="KQ964247">
    <property type="protein sequence ID" value="KXJ94171.1"/>
    <property type="molecule type" value="Genomic_DNA"/>
</dbReference>
<gene>
    <name evidence="2" type="ORF">Micbo1qcDRAFT_202075</name>
</gene>
<dbReference type="Proteomes" id="UP000070501">
    <property type="component" value="Unassembled WGS sequence"/>
</dbReference>
<feature type="region of interest" description="Disordered" evidence="1">
    <location>
        <begin position="222"/>
        <end position="245"/>
    </location>
</feature>
<name>A0A136JAI6_9PEZI</name>
<reference evidence="3" key="1">
    <citation type="submission" date="2016-02" db="EMBL/GenBank/DDBJ databases">
        <title>Draft genome sequence of Microdochium bolleyi, a fungal endophyte of beachgrass.</title>
        <authorList>
            <consortium name="DOE Joint Genome Institute"/>
            <person name="David A.S."/>
            <person name="May G."/>
            <person name="Haridas S."/>
            <person name="Lim J."/>
            <person name="Wang M."/>
            <person name="Labutti K."/>
            <person name="Lipzen A."/>
            <person name="Barry K."/>
            <person name="Grigoriev I.V."/>
        </authorList>
    </citation>
    <scope>NUCLEOTIDE SEQUENCE [LARGE SCALE GENOMIC DNA]</scope>
    <source>
        <strain evidence="3">J235TASD1</strain>
    </source>
</reference>
<dbReference type="AlphaFoldDB" id="A0A136JAI6"/>
<dbReference type="OrthoDB" id="5207784at2759"/>
<organism evidence="2 3">
    <name type="scientific">Microdochium bolleyi</name>
    <dbReference type="NCBI Taxonomy" id="196109"/>
    <lineage>
        <taxon>Eukaryota</taxon>
        <taxon>Fungi</taxon>
        <taxon>Dikarya</taxon>
        <taxon>Ascomycota</taxon>
        <taxon>Pezizomycotina</taxon>
        <taxon>Sordariomycetes</taxon>
        <taxon>Xylariomycetidae</taxon>
        <taxon>Xylariales</taxon>
        <taxon>Microdochiaceae</taxon>
        <taxon>Microdochium</taxon>
    </lineage>
</organism>
<proteinExistence type="predicted"/>
<sequence length="355" mass="38234">MDSKTMANSRTLSFSSMSSTETDLKPWSHSLDESALVAPSTLLFQGLYIVDDSCRSQPVYRLDRDVAVVPQRFTSVKVERLETSDQPSSSDEEQPAAAYRHLFYLAHPLGAKYQTERPEYYITCAPPTATERSSAGWSGEGQSLGNIALSAEKIQPRWSAKTAYKAWLSPGTNMASQPLFDEHGIGTNIDNAGEYSSRTSVPLFEAIETKTSTVWTMPSRLPAQQQATSSSSAGAGFSRNATLPGEVAREDIGTDRAEAIARGRSSSSSVRGKNGAVSYPKLTISVPLEQAERDALVATWILRLWCDILENPAAKKAALEQLTDPEDLRYRTGSFLSRGLVGAGAIVALGGGGAA</sequence>
<evidence type="ECO:0000313" key="2">
    <source>
        <dbReference type="EMBL" id="KXJ94171.1"/>
    </source>
</evidence>
<evidence type="ECO:0000313" key="3">
    <source>
        <dbReference type="Proteomes" id="UP000070501"/>
    </source>
</evidence>